<keyword evidence="4 10" id="KW-0812">Transmembrane</keyword>
<dbReference type="GO" id="GO:0009922">
    <property type="term" value="F:fatty acid elongase activity"/>
    <property type="evidence" value="ECO:0007669"/>
    <property type="project" value="UniProtKB-EC"/>
</dbReference>
<accession>A0A9E8LRG9</accession>
<organism evidence="11">
    <name type="scientific">Platychelipus littoralis</name>
    <dbReference type="NCBI Taxonomy" id="2593136"/>
    <lineage>
        <taxon>Eukaryota</taxon>
        <taxon>Metazoa</taxon>
        <taxon>Ecdysozoa</taxon>
        <taxon>Arthropoda</taxon>
        <taxon>Crustacea</taxon>
        <taxon>Multicrustacea</taxon>
        <taxon>Hexanauplia</taxon>
        <taxon>Copepoda</taxon>
        <taxon>Harpacticoida</taxon>
        <taxon>Laophontidae</taxon>
        <taxon>Platychelipus</taxon>
    </lineage>
</organism>
<proteinExistence type="evidence at transcript level"/>
<keyword evidence="7 10" id="KW-0443">Lipid metabolism</keyword>
<dbReference type="PANTHER" id="PTHR11157">
    <property type="entry name" value="FATTY ACID ACYL TRANSFERASE-RELATED"/>
    <property type="match status" value="1"/>
</dbReference>
<evidence type="ECO:0000256" key="1">
    <source>
        <dbReference type="ARBA" id="ARBA00004141"/>
    </source>
</evidence>
<evidence type="ECO:0000256" key="6">
    <source>
        <dbReference type="ARBA" id="ARBA00022989"/>
    </source>
</evidence>
<feature type="transmembrane region" description="Helical" evidence="10">
    <location>
        <begin position="205"/>
        <end position="225"/>
    </location>
</feature>
<feature type="transmembrane region" description="Helical" evidence="10">
    <location>
        <begin position="61"/>
        <end position="80"/>
    </location>
</feature>
<evidence type="ECO:0000256" key="10">
    <source>
        <dbReference type="RuleBase" id="RU361115"/>
    </source>
</evidence>
<dbReference type="GO" id="GO:0030148">
    <property type="term" value="P:sphingolipid biosynthetic process"/>
    <property type="evidence" value="ECO:0007669"/>
    <property type="project" value="TreeGrafter"/>
</dbReference>
<dbReference type="Pfam" id="PF01151">
    <property type="entry name" value="ELO"/>
    <property type="match status" value="1"/>
</dbReference>
<keyword evidence="2 10" id="KW-0444">Lipid biosynthesis</keyword>
<comment type="subcellular location">
    <subcellularLocation>
        <location evidence="1">Membrane</location>
        <topology evidence="1">Multi-pass membrane protein</topology>
    </subcellularLocation>
</comment>
<reference evidence="11" key="1">
    <citation type="journal article" date="2023" name="Mol. Ecol.">
        <title>Functional characterization reveals a diverse repertoire of metazoan PUFA biosynthesis genes.</title>
        <authorList>
            <person name="Boyen J."/>
            <person name="Ribes-Navarro A."/>
            <person name="Kabeya N."/>
            <person name="Monroig O."/>
            <person name="Rigaux A."/>
            <person name="Fink P."/>
            <person name="Hablutzel P."/>
            <person name="Navarro J.C."/>
            <person name="De Troch M."/>
        </authorList>
    </citation>
    <scope>NUCLEOTIDE SEQUENCE</scope>
</reference>
<evidence type="ECO:0000256" key="3">
    <source>
        <dbReference type="ARBA" id="ARBA00022679"/>
    </source>
</evidence>
<feature type="transmembrane region" description="Helical" evidence="10">
    <location>
        <begin position="166"/>
        <end position="185"/>
    </location>
</feature>
<dbReference type="InterPro" id="IPR002076">
    <property type="entry name" value="ELO_fam"/>
</dbReference>
<evidence type="ECO:0000313" key="11">
    <source>
        <dbReference type="EMBL" id="UZZ64687.1"/>
    </source>
</evidence>
<feature type="transmembrane region" description="Helical" evidence="10">
    <location>
        <begin position="111"/>
        <end position="131"/>
    </location>
</feature>
<dbReference type="GO" id="GO:0042761">
    <property type="term" value="P:very long-chain fatty acid biosynthetic process"/>
    <property type="evidence" value="ECO:0007669"/>
    <property type="project" value="TreeGrafter"/>
</dbReference>
<dbReference type="GO" id="GO:0019367">
    <property type="term" value="P:fatty acid elongation, saturated fatty acid"/>
    <property type="evidence" value="ECO:0007669"/>
    <property type="project" value="TreeGrafter"/>
</dbReference>
<dbReference type="GO" id="GO:0034625">
    <property type="term" value="P:fatty acid elongation, monounsaturated fatty acid"/>
    <property type="evidence" value="ECO:0007669"/>
    <property type="project" value="TreeGrafter"/>
</dbReference>
<dbReference type="GO" id="GO:0034626">
    <property type="term" value="P:fatty acid elongation, polyunsaturated fatty acid"/>
    <property type="evidence" value="ECO:0007669"/>
    <property type="project" value="TreeGrafter"/>
</dbReference>
<dbReference type="GO" id="GO:0005789">
    <property type="term" value="C:endoplasmic reticulum membrane"/>
    <property type="evidence" value="ECO:0007669"/>
    <property type="project" value="TreeGrafter"/>
</dbReference>
<dbReference type="EC" id="2.3.1.199" evidence="10"/>
<keyword evidence="5 10" id="KW-0276">Fatty acid metabolism</keyword>
<evidence type="ECO:0000256" key="5">
    <source>
        <dbReference type="ARBA" id="ARBA00022832"/>
    </source>
</evidence>
<evidence type="ECO:0000256" key="2">
    <source>
        <dbReference type="ARBA" id="ARBA00022516"/>
    </source>
</evidence>
<comment type="similarity">
    <text evidence="10">Belongs to the ELO family.</text>
</comment>
<feature type="transmembrane region" description="Helical" evidence="10">
    <location>
        <begin position="27"/>
        <end position="49"/>
    </location>
</feature>
<dbReference type="PANTHER" id="PTHR11157:SF116">
    <property type="entry name" value="ELONGATION OF VERY LONG CHAIN FATTY ACIDS PROTEIN-RELATED"/>
    <property type="match status" value="1"/>
</dbReference>
<keyword evidence="8 10" id="KW-0472">Membrane</keyword>
<evidence type="ECO:0000256" key="4">
    <source>
        <dbReference type="ARBA" id="ARBA00022692"/>
    </source>
</evidence>
<evidence type="ECO:0000256" key="7">
    <source>
        <dbReference type="ARBA" id="ARBA00023098"/>
    </source>
</evidence>
<feature type="transmembrane region" description="Helical" evidence="10">
    <location>
        <begin position="143"/>
        <end position="160"/>
    </location>
</feature>
<evidence type="ECO:0000256" key="9">
    <source>
        <dbReference type="ARBA" id="ARBA00023160"/>
    </source>
</evidence>
<keyword evidence="9 10" id="KW-0275">Fatty acid biosynthesis</keyword>
<protein>
    <recommendedName>
        <fullName evidence="10">Elongation of very long chain fatty acids protein</fullName>
        <ecNumber evidence="10">2.3.1.199</ecNumber>
    </recommendedName>
    <alternativeName>
        <fullName evidence="10">Very-long-chain 3-oxoacyl-CoA synthase</fullName>
    </alternativeName>
</protein>
<evidence type="ECO:0000256" key="8">
    <source>
        <dbReference type="ARBA" id="ARBA00023136"/>
    </source>
</evidence>
<name>A0A9E8LRG9_9MAXI</name>
<keyword evidence="3 10" id="KW-0808">Transferase</keyword>
<keyword evidence="6 10" id="KW-1133">Transmembrane helix</keyword>
<feature type="transmembrane region" description="Helical" evidence="10">
    <location>
        <begin position="231"/>
        <end position="253"/>
    </location>
</feature>
<comment type="catalytic activity">
    <reaction evidence="10">
        <text>a very-long-chain acyl-CoA + malonyl-CoA + H(+) = a very-long-chain 3-oxoacyl-CoA + CO2 + CoA</text>
        <dbReference type="Rhea" id="RHEA:32727"/>
        <dbReference type="ChEBI" id="CHEBI:15378"/>
        <dbReference type="ChEBI" id="CHEBI:16526"/>
        <dbReference type="ChEBI" id="CHEBI:57287"/>
        <dbReference type="ChEBI" id="CHEBI:57384"/>
        <dbReference type="ChEBI" id="CHEBI:90725"/>
        <dbReference type="ChEBI" id="CHEBI:90736"/>
        <dbReference type="EC" id="2.3.1.199"/>
    </reaction>
</comment>
<dbReference type="AlphaFoldDB" id="A0A9E8LRG9"/>
<dbReference type="EMBL" id="ON075832">
    <property type="protein sequence ID" value="UZZ64687.1"/>
    <property type="molecule type" value="mRNA"/>
</dbReference>
<sequence length="264" mass="31388">MSETFLDGFSVEKKDTRVREWFLMSSIYPMLIICTIYVTIALFVGPMFMKTRRPYEIKKLVMGYNIFQVIASFWIFQGLLRSGWTTSYSLICQPVDKNPNMDSEGYQMAVWVWRASLFRIVDFTDTFFFIARKKFEHVSLLQVIHHFLTPLYGFMLTTYAPGGNDSFGGVVNYFIHIVMYSYYFLSSLGPKYRKYLWWKQYLTQFQIIQFVISLFKTAINAFQITDCGFPWQVSLVSMFMYILMLLLFLEFYIKTYNQKKKKST</sequence>